<evidence type="ECO:0000313" key="2">
    <source>
        <dbReference type="EMBL" id="RXK38304.1"/>
    </source>
</evidence>
<dbReference type="AlphaFoldDB" id="A0A4Q1BKM7"/>
<gene>
    <name evidence="2" type="ORF">M231_04477</name>
</gene>
<dbReference type="EMBL" id="SDIL01000050">
    <property type="protein sequence ID" value="RXK38304.1"/>
    <property type="molecule type" value="Genomic_DNA"/>
</dbReference>
<evidence type="ECO:0000313" key="3">
    <source>
        <dbReference type="Proteomes" id="UP000289152"/>
    </source>
</evidence>
<dbReference type="InParanoid" id="A0A4Q1BKM7"/>
<sequence length="168" mass="18222">MEQDPSPSRLGPVILASKPLNGFAPFSSYGNLEWNDDGQCLFVSKRSVSIITPHLTSSQHAPPLETELDSDDDDHPQPLSGATNKSVSAQQADRSDRTSRRGKHRVERPEKGEIPLWMTGVEIERVGEKEEQYGLSELGGVATGLLDEKELSAKSAIWSPSGLNDLGG</sequence>
<dbReference type="Proteomes" id="UP000289152">
    <property type="component" value="Unassembled WGS sequence"/>
</dbReference>
<dbReference type="STRING" id="5217.A0A4Q1BKM7"/>
<accession>A0A4Q1BKM7</accession>
<feature type="region of interest" description="Disordered" evidence="1">
    <location>
        <begin position="53"/>
        <end position="113"/>
    </location>
</feature>
<name>A0A4Q1BKM7_TREME</name>
<evidence type="ECO:0000256" key="1">
    <source>
        <dbReference type="SAM" id="MobiDB-lite"/>
    </source>
</evidence>
<proteinExistence type="predicted"/>
<organism evidence="2 3">
    <name type="scientific">Tremella mesenterica</name>
    <name type="common">Jelly fungus</name>
    <dbReference type="NCBI Taxonomy" id="5217"/>
    <lineage>
        <taxon>Eukaryota</taxon>
        <taxon>Fungi</taxon>
        <taxon>Dikarya</taxon>
        <taxon>Basidiomycota</taxon>
        <taxon>Agaricomycotina</taxon>
        <taxon>Tremellomycetes</taxon>
        <taxon>Tremellales</taxon>
        <taxon>Tremellaceae</taxon>
        <taxon>Tremella</taxon>
    </lineage>
</organism>
<dbReference type="VEuPathDB" id="FungiDB:TREMEDRAFT_73520"/>
<keyword evidence="3" id="KW-1185">Reference proteome</keyword>
<comment type="caution">
    <text evidence="2">The sequence shown here is derived from an EMBL/GenBank/DDBJ whole genome shotgun (WGS) entry which is preliminary data.</text>
</comment>
<feature type="compositionally biased region" description="Polar residues" evidence="1">
    <location>
        <begin position="80"/>
        <end position="92"/>
    </location>
</feature>
<protein>
    <submittedName>
        <fullName evidence="2">Uncharacterized protein</fullName>
    </submittedName>
</protein>
<reference evidence="2 3" key="1">
    <citation type="submission" date="2016-06" db="EMBL/GenBank/DDBJ databases">
        <title>Evolution of pathogenesis and genome organization in the Tremellales.</title>
        <authorList>
            <person name="Cuomo C."/>
            <person name="Litvintseva A."/>
            <person name="Heitman J."/>
            <person name="Chen Y."/>
            <person name="Sun S."/>
            <person name="Springer D."/>
            <person name="Dromer F."/>
            <person name="Young S."/>
            <person name="Zeng Q."/>
            <person name="Chapman S."/>
            <person name="Gujja S."/>
            <person name="Saif S."/>
            <person name="Birren B."/>
        </authorList>
    </citation>
    <scope>NUCLEOTIDE SEQUENCE [LARGE SCALE GENOMIC DNA]</scope>
    <source>
        <strain evidence="2 3">ATCC 28783</strain>
    </source>
</reference>